<accession>A0A066XDQ6</accession>
<feature type="chain" id="PRO_5001630073" description="Cyanovirin-N domain-containing protein" evidence="2">
    <location>
        <begin position="19"/>
        <end position="133"/>
    </location>
</feature>
<dbReference type="Gene3D" id="2.30.60.10">
    <property type="entry name" value="Cyanovirin-N"/>
    <property type="match status" value="1"/>
</dbReference>
<dbReference type="Pfam" id="PF08881">
    <property type="entry name" value="CVNH"/>
    <property type="match status" value="1"/>
</dbReference>
<feature type="domain" description="Cyanovirin-N" evidence="3">
    <location>
        <begin position="74"/>
        <end position="123"/>
    </location>
</feature>
<name>A0A066XDQ6_COLSU</name>
<keyword evidence="5" id="KW-1185">Reference proteome</keyword>
<keyword evidence="2" id="KW-0732">Signal</keyword>
<dbReference type="SUPFAM" id="SSF51322">
    <property type="entry name" value="Cyanovirin-N"/>
    <property type="match status" value="1"/>
</dbReference>
<dbReference type="InterPro" id="IPR036673">
    <property type="entry name" value="Cyanovirin-N_sf"/>
</dbReference>
<organism evidence="4 5">
    <name type="scientific">Colletotrichum sublineola</name>
    <name type="common">Sorghum anthracnose fungus</name>
    <dbReference type="NCBI Taxonomy" id="1173701"/>
    <lineage>
        <taxon>Eukaryota</taxon>
        <taxon>Fungi</taxon>
        <taxon>Dikarya</taxon>
        <taxon>Ascomycota</taxon>
        <taxon>Pezizomycotina</taxon>
        <taxon>Sordariomycetes</taxon>
        <taxon>Hypocreomycetidae</taxon>
        <taxon>Glomerellales</taxon>
        <taxon>Glomerellaceae</taxon>
        <taxon>Colletotrichum</taxon>
        <taxon>Colletotrichum graminicola species complex</taxon>
    </lineage>
</organism>
<reference evidence="5" key="1">
    <citation type="journal article" date="2014" name="Genome Announc.">
        <title>Draft genome sequence of Colletotrichum sublineola, a destructive pathogen of cultivated sorghum.</title>
        <authorList>
            <person name="Baroncelli R."/>
            <person name="Sanz-Martin J.M."/>
            <person name="Rech G.E."/>
            <person name="Sukno S.A."/>
            <person name="Thon M.R."/>
        </authorList>
    </citation>
    <scope>NUCLEOTIDE SEQUENCE [LARGE SCALE GENOMIC DNA]</scope>
    <source>
        <strain evidence="5">TX430BB</strain>
    </source>
</reference>
<protein>
    <recommendedName>
        <fullName evidence="3">Cyanovirin-N domain-containing protein</fullName>
    </recommendedName>
</protein>
<feature type="region of interest" description="Disordered" evidence="1">
    <location>
        <begin position="32"/>
        <end position="55"/>
    </location>
</feature>
<dbReference type="HOGENOM" id="CLU_1906616_0_0_1"/>
<dbReference type="AlphaFoldDB" id="A0A066XDQ6"/>
<dbReference type="InterPro" id="IPR011058">
    <property type="entry name" value="Cyanovirin-N"/>
</dbReference>
<evidence type="ECO:0000313" key="4">
    <source>
        <dbReference type="EMBL" id="KDN63891.1"/>
    </source>
</evidence>
<comment type="caution">
    <text evidence="4">The sequence shown here is derived from an EMBL/GenBank/DDBJ whole genome shotgun (WGS) entry which is preliminary data.</text>
</comment>
<evidence type="ECO:0000259" key="3">
    <source>
        <dbReference type="Pfam" id="PF08881"/>
    </source>
</evidence>
<evidence type="ECO:0000256" key="2">
    <source>
        <dbReference type="SAM" id="SignalP"/>
    </source>
</evidence>
<gene>
    <name evidence="4" type="ORF">CSUB01_10808</name>
</gene>
<evidence type="ECO:0000256" key="1">
    <source>
        <dbReference type="SAM" id="MobiDB-lite"/>
    </source>
</evidence>
<dbReference type="Proteomes" id="UP000027238">
    <property type="component" value="Unassembled WGS sequence"/>
</dbReference>
<proteinExistence type="predicted"/>
<dbReference type="EMBL" id="JMSE01001183">
    <property type="protein sequence ID" value="KDN63891.1"/>
    <property type="molecule type" value="Genomic_DNA"/>
</dbReference>
<sequence>MKSFTLLLPLLSVTSVLSAAIASEPSQTVDALPLVSPTPIPGGSRVPSSGNSTLAEEGGLDGDVDLLAAPTNNYAATCRNYGIVSLTHFPRLYRAECRSRSGSWGRSDLSLPKCLANSNGRLVEQNKYRIPSA</sequence>
<evidence type="ECO:0000313" key="5">
    <source>
        <dbReference type="Proteomes" id="UP000027238"/>
    </source>
</evidence>
<feature type="signal peptide" evidence="2">
    <location>
        <begin position="1"/>
        <end position="18"/>
    </location>
</feature>